<dbReference type="PANTHER" id="PTHR43280">
    <property type="entry name" value="ARAC-FAMILY TRANSCRIPTIONAL REGULATOR"/>
    <property type="match status" value="1"/>
</dbReference>
<dbReference type="Gene3D" id="1.10.10.60">
    <property type="entry name" value="Homeodomain-like"/>
    <property type="match status" value="2"/>
</dbReference>
<dbReference type="GO" id="GO:0003700">
    <property type="term" value="F:DNA-binding transcription factor activity"/>
    <property type="evidence" value="ECO:0007669"/>
    <property type="project" value="InterPro"/>
</dbReference>
<evidence type="ECO:0000259" key="4">
    <source>
        <dbReference type="PROSITE" id="PS01124"/>
    </source>
</evidence>
<proteinExistence type="predicted"/>
<dbReference type="InterPro" id="IPR018062">
    <property type="entry name" value="HTH_AraC-typ_CS"/>
</dbReference>
<dbReference type="GO" id="GO:0043565">
    <property type="term" value="F:sequence-specific DNA binding"/>
    <property type="evidence" value="ECO:0007669"/>
    <property type="project" value="InterPro"/>
</dbReference>
<comment type="caution">
    <text evidence="5">The sequence shown here is derived from an EMBL/GenBank/DDBJ whole genome shotgun (WGS) entry which is preliminary data.</text>
</comment>
<name>A0A3B0B7Q1_9BACL</name>
<gene>
    <name evidence="5" type="ORF">D7M11_31160</name>
</gene>
<dbReference type="AlphaFoldDB" id="A0A3B0B7Q1"/>
<dbReference type="PANTHER" id="PTHR43280:SF2">
    <property type="entry name" value="HTH-TYPE TRANSCRIPTIONAL REGULATOR EXSA"/>
    <property type="match status" value="1"/>
</dbReference>
<dbReference type="SUPFAM" id="SSF46689">
    <property type="entry name" value="Homeodomain-like"/>
    <property type="match status" value="2"/>
</dbReference>
<evidence type="ECO:0000256" key="1">
    <source>
        <dbReference type="ARBA" id="ARBA00023015"/>
    </source>
</evidence>
<keyword evidence="1" id="KW-0805">Transcription regulation</keyword>
<evidence type="ECO:0000313" key="5">
    <source>
        <dbReference type="EMBL" id="RKN70085.1"/>
    </source>
</evidence>
<keyword evidence="2" id="KW-0238">DNA-binding</keyword>
<dbReference type="Proteomes" id="UP000282311">
    <property type="component" value="Unassembled WGS sequence"/>
</dbReference>
<dbReference type="PROSITE" id="PS01124">
    <property type="entry name" value="HTH_ARAC_FAMILY_2"/>
    <property type="match status" value="1"/>
</dbReference>
<reference evidence="5 6" key="1">
    <citation type="journal article" date="2007" name="Int. J. Syst. Evol. Microbiol.">
        <title>Paenibacillus ginsengarvi sp. nov., isolated from soil from ginseng cultivation.</title>
        <authorList>
            <person name="Yoon M.H."/>
            <person name="Ten L.N."/>
            <person name="Im W.T."/>
        </authorList>
    </citation>
    <scope>NUCLEOTIDE SEQUENCE [LARGE SCALE GENOMIC DNA]</scope>
    <source>
        <strain evidence="5 6">KCTC 13059</strain>
    </source>
</reference>
<dbReference type="InterPro" id="IPR018060">
    <property type="entry name" value="HTH_AraC"/>
</dbReference>
<evidence type="ECO:0000313" key="6">
    <source>
        <dbReference type="Proteomes" id="UP000282311"/>
    </source>
</evidence>
<sequence>MVCMRSRLGMETYTPAQLNPQLILLAEWVRKEAFLHQMVQVPVWILFYVIQGQFQYQIGKHEGVAGPDDLLLCPPHTQFHRHMIRPSTFLIMNFNWFSPQGERIESDRQLVPSPVGKFVIQDMQRLASTYLHFQKLVDRIDSFALERRNFLLQDLWQLYTWEWDCAQRDLREQVDDPLMKRAEQLLRHHAMGRLSLKSISSELRLSAVQFTRRFKTVYGTSPTDYVTSLRLSKVRTLLLETQLTLNEIASQCGYENGLYLSRVFSQKMNISPSQYRQSHHL</sequence>
<organism evidence="5 6">
    <name type="scientific">Paenibacillus ginsengarvi</name>
    <dbReference type="NCBI Taxonomy" id="400777"/>
    <lineage>
        <taxon>Bacteria</taxon>
        <taxon>Bacillati</taxon>
        <taxon>Bacillota</taxon>
        <taxon>Bacilli</taxon>
        <taxon>Bacillales</taxon>
        <taxon>Paenibacillaceae</taxon>
        <taxon>Paenibacillus</taxon>
    </lineage>
</organism>
<evidence type="ECO:0000256" key="3">
    <source>
        <dbReference type="ARBA" id="ARBA00023163"/>
    </source>
</evidence>
<keyword evidence="6" id="KW-1185">Reference proteome</keyword>
<protein>
    <submittedName>
        <fullName evidence="5">AraC family transcriptional regulator</fullName>
    </submittedName>
</protein>
<evidence type="ECO:0000256" key="2">
    <source>
        <dbReference type="ARBA" id="ARBA00023125"/>
    </source>
</evidence>
<feature type="domain" description="HTH araC/xylS-type" evidence="4">
    <location>
        <begin position="180"/>
        <end position="278"/>
    </location>
</feature>
<dbReference type="Pfam" id="PF12833">
    <property type="entry name" value="HTH_18"/>
    <property type="match status" value="1"/>
</dbReference>
<dbReference type="InterPro" id="IPR009057">
    <property type="entry name" value="Homeodomain-like_sf"/>
</dbReference>
<dbReference type="SMART" id="SM00342">
    <property type="entry name" value="HTH_ARAC"/>
    <property type="match status" value="1"/>
</dbReference>
<dbReference type="PROSITE" id="PS00041">
    <property type="entry name" value="HTH_ARAC_FAMILY_1"/>
    <property type="match status" value="1"/>
</dbReference>
<keyword evidence="3" id="KW-0804">Transcription</keyword>
<accession>A0A3B0B7Q1</accession>
<dbReference type="EMBL" id="RBAH01000033">
    <property type="protein sequence ID" value="RKN70085.1"/>
    <property type="molecule type" value="Genomic_DNA"/>
</dbReference>